<sequence>MRQALITKGFTFWEPYRCKGRGTQGDTRLVGNTATLRGCWVLLQVHRVKTCLDLVGPVGFEPRTKVYQVFTKCPSW</sequence>
<gene>
    <name evidence="1" type="ORF">FEAC_03910</name>
</gene>
<name>A0A0D8FWH2_9ACTN</name>
<reference evidence="1 2" key="1">
    <citation type="submission" date="2015-01" db="EMBL/GenBank/DDBJ databases">
        <title>Draft genome of the acidophilic iron oxidizer Ferrimicrobium acidiphilum strain T23.</title>
        <authorList>
            <person name="Poehlein A."/>
            <person name="Eisen S."/>
            <person name="Schloemann M."/>
            <person name="Johnson B.D."/>
            <person name="Daniel R."/>
            <person name="Muehling M."/>
        </authorList>
    </citation>
    <scope>NUCLEOTIDE SEQUENCE [LARGE SCALE GENOMIC DNA]</scope>
    <source>
        <strain evidence="1 2">T23</strain>
    </source>
</reference>
<dbReference type="Proteomes" id="UP000032336">
    <property type="component" value="Unassembled WGS sequence"/>
</dbReference>
<comment type="caution">
    <text evidence="1">The sequence shown here is derived from an EMBL/GenBank/DDBJ whole genome shotgun (WGS) entry which is preliminary data.</text>
</comment>
<evidence type="ECO:0000313" key="2">
    <source>
        <dbReference type="Proteomes" id="UP000032336"/>
    </source>
</evidence>
<evidence type="ECO:0000313" key="1">
    <source>
        <dbReference type="EMBL" id="KJE77648.1"/>
    </source>
</evidence>
<keyword evidence="2" id="KW-1185">Reference proteome</keyword>
<accession>A0A0D8FWH2</accession>
<dbReference type="EMBL" id="JXUW01000003">
    <property type="protein sequence ID" value="KJE77648.1"/>
    <property type="molecule type" value="Genomic_DNA"/>
</dbReference>
<proteinExistence type="predicted"/>
<organism evidence="1 2">
    <name type="scientific">Ferrimicrobium acidiphilum DSM 19497</name>
    <dbReference type="NCBI Taxonomy" id="1121877"/>
    <lineage>
        <taxon>Bacteria</taxon>
        <taxon>Bacillati</taxon>
        <taxon>Actinomycetota</taxon>
        <taxon>Acidimicrobiia</taxon>
        <taxon>Acidimicrobiales</taxon>
        <taxon>Acidimicrobiaceae</taxon>
        <taxon>Ferrimicrobium</taxon>
    </lineage>
</organism>
<protein>
    <submittedName>
        <fullName evidence="1">Uncharacterized protein</fullName>
    </submittedName>
</protein>
<dbReference type="AlphaFoldDB" id="A0A0D8FWH2"/>
<dbReference type="STRING" id="1121877.FEAC_03910"/>